<keyword evidence="1" id="KW-0479">Metal-binding</keyword>
<dbReference type="Pfam" id="PF01522">
    <property type="entry name" value="Polysacc_deac_1"/>
    <property type="match status" value="1"/>
</dbReference>
<evidence type="ECO:0000256" key="1">
    <source>
        <dbReference type="ARBA" id="ARBA00022723"/>
    </source>
</evidence>
<dbReference type="PANTHER" id="PTHR10587">
    <property type="entry name" value="GLYCOSYL TRANSFERASE-RELATED"/>
    <property type="match status" value="1"/>
</dbReference>
<keyword evidence="2" id="KW-0378">Hydrolase</keyword>
<evidence type="ECO:0000313" key="4">
    <source>
        <dbReference type="EMBL" id="MFM0721952.1"/>
    </source>
</evidence>
<evidence type="ECO:0000313" key="5">
    <source>
        <dbReference type="Proteomes" id="UP001629392"/>
    </source>
</evidence>
<gene>
    <name evidence="4" type="ORF">PQQ73_37330</name>
</gene>
<organism evidence="4 5">
    <name type="scientific">Paraburkholderia strydomiana</name>
    <dbReference type="NCBI Taxonomy" id="1245417"/>
    <lineage>
        <taxon>Bacteria</taxon>
        <taxon>Pseudomonadati</taxon>
        <taxon>Pseudomonadota</taxon>
        <taxon>Betaproteobacteria</taxon>
        <taxon>Burkholderiales</taxon>
        <taxon>Burkholderiaceae</taxon>
        <taxon>Paraburkholderia</taxon>
    </lineage>
</organism>
<dbReference type="SUPFAM" id="SSF88713">
    <property type="entry name" value="Glycoside hydrolase/deacetylase"/>
    <property type="match status" value="1"/>
</dbReference>
<evidence type="ECO:0000259" key="3">
    <source>
        <dbReference type="Pfam" id="PF01522"/>
    </source>
</evidence>
<dbReference type="PANTHER" id="PTHR10587:SF133">
    <property type="entry name" value="CHITIN DEACETYLASE 1-RELATED"/>
    <property type="match status" value="1"/>
</dbReference>
<proteinExistence type="predicted"/>
<protein>
    <submittedName>
        <fullName evidence="4">Polysaccharide deacetylase family protein</fullName>
    </submittedName>
</protein>
<dbReference type="InterPro" id="IPR050248">
    <property type="entry name" value="Polysacc_deacetylase_ArnD"/>
</dbReference>
<dbReference type="CDD" id="cd10960">
    <property type="entry name" value="CE4_NodB_like_1"/>
    <property type="match status" value="1"/>
</dbReference>
<dbReference type="InterPro" id="IPR011330">
    <property type="entry name" value="Glyco_hydro/deAcase_b/a-brl"/>
</dbReference>
<name>A0ABW9ES93_9BURK</name>
<dbReference type="Proteomes" id="UP001629392">
    <property type="component" value="Unassembled WGS sequence"/>
</dbReference>
<dbReference type="EMBL" id="JAQQCL010000066">
    <property type="protein sequence ID" value="MFM0721952.1"/>
    <property type="molecule type" value="Genomic_DNA"/>
</dbReference>
<accession>A0ABW9ES93</accession>
<comment type="caution">
    <text evidence="4">The sequence shown here is derived from an EMBL/GenBank/DDBJ whole genome shotgun (WGS) entry which is preliminary data.</text>
</comment>
<sequence>MVTSVEDALPLEVAITVDELLLWDDAPMPEGYTREKVVTSVIETLAKHRINGVYGFAHTSPLDNDPGLKEILRHWVDSGHHLGNHTHCHACLNWVSAKNYCEDIERSEGVIGELIERAPGRYFRYSMDMSGDSAAKRGEVEDFLARKGYTNAPISAWFNDFAWIVPHTRSHLNGDKESLTMLRQSYVEAAVVQLREAARAARLVFGRDIPQIWLIHGTPIAMDTLDDILTAFKRLGVRFVSLDHAMKDVAHRAMPQVSPKFVNQLQRFCLGQGISIDRMTPSMLHAVLQASPREGMDSIAMYEHLLRGLCERAGGKYEWSWA</sequence>
<dbReference type="InterPro" id="IPR002509">
    <property type="entry name" value="NODB_dom"/>
</dbReference>
<feature type="domain" description="NodB homology" evidence="3">
    <location>
        <begin position="21"/>
        <end position="126"/>
    </location>
</feature>
<dbReference type="Gene3D" id="3.20.20.370">
    <property type="entry name" value="Glycoside hydrolase/deacetylase"/>
    <property type="match status" value="1"/>
</dbReference>
<dbReference type="RefSeq" id="WP_006052618.1">
    <property type="nucleotide sequence ID" value="NZ_JAQQCL010000066.1"/>
</dbReference>
<reference evidence="4 5" key="1">
    <citation type="journal article" date="2024" name="Chem. Sci.">
        <title>Discovery of megapolipeptins by genome mining of a Burkholderiales bacteria collection.</title>
        <authorList>
            <person name="Paulo B.S."/>
            <person name="Recchia M.J.J."/>
            <person name="Lee S."/>
            <person name="Fergusson C.H."/>
            <person name="Romanowski S.B."/>
            <person name="Hernandez A."/>
            <person name="Krull N."/>
            <person name="Liu D.Y."/>
            <person name="Cavanagh H."/>
            <person name="Bos A."/>
            <person name="Gray C.A."/>
            <person name="Murphy B.T."/>
            <person name="Linington R.G."/>
            <person name="Eustaquio A.S."/>
        </authorList>
    </citation>
    <scope>NUCLEOTIDE SEQUENCE [LARGE SCALE GENOMIC DNA]</scope>
    <source>
        <strain evidence="4 5">RL17-350-BIC-E</strain>
    </source>
</reference>
<evidence type="ECO:0000256" key="2">
    <source>
        <dbReference type="ARBA" id="ARBA00022801"/>
    </source>
</evidence>
<keyword evidence="5" id="KW-1185">Reference proteome</keyword>